<evidence type="ECO:0000259" key="6">
    <source>
        <dbReference type="Pfam" id="PF00710"/>
    </source>
</evidence>
<feature type="binding site" evidence="3">
    <location>
        <begin position="83"/>
        <end position="84"/>
    </location>
    <ligand>
        <name>substrate</name>
    </ligand>
</feature>
<accession>A0A418SMA3</accession>
<feature type="active site" description="O-isoaspartyl threonine intermediate" evidence="2">
    <location>
        <position position="12"/>
    </location>
</feature>
<dbReference type="RefSeq" id="WP_182912965.1">
    <property type="nucleotide sequence ID" value="NZ_QZCG01000020.1"/>
</dbReference>
<dbReference type="PIRSF" id="PIRSF001220">
    <property type="entry name" value="L-ASNase_gatD"/>
    <property type="match status" value="1"/>
</dbReference>
<dbReference type="PIRSF" id="PIRSF500176">
    <property type="entry name" value="L_ASNase"/>
    <property type="match status" value="1"/>
</dbReference>
<keyword evidence="7" id="KW-0031">Aminopeptidase</keyword>
<dbReference type="SUPFAM" id="SSF53774">
    <property type="entry name" value="Glutaminase/Asparaginase"/>
    <property type="match status" value="1"/>
</dbReference>
<keyword evidence="8" id="KW-1185">Reference proteome</keyword>
<name>A0A418SMA3_9RHOB</name>
<dbReference type="InterPro" id="IPR036152">
    <property type="entry name" value="Asp/glu_Ase-like_sf"/>
</dbReference>
<feature type="active site" evidence="4">
    <location>
        <position position="12"/>
    </location>
</feature>
<feature type="domain" description="L-asparaginase N-terminal" evidence="6">
    <location>
        <begin position="4"/>
        <end position="142"/>
    </location>
</feature>
<feature type="non-terminal residue" evidence="7">
    <location>
        <position position="143"/>
    </location>
</feature>
<gene>
    <name evidence="7" type="ORF">D3P04_21795</name>
</gene>
<dbReference type="PANTHER" id="PTHR11707">
    <property type="entry name" value="L-ASPARAGINASE"/>
    <property type="match status" value="1"/>
</dbReference>
<dbReference type="Proteomes" id="UP000284202">
    <property type="component" value="Unassembled WGS sequence"/>
</dbReference>
<proteinExistence type="inferred from homology"/>
<dbReference type="InterPro" id="IPR027474">
    <property type="entry name" value="L-asparaginase_N"/>
</dbReference>
<feature type="active site" evidence="5">
    <location>
        <position position="83"/>
    </location>
</feature>
<dbReference type="Pfam" id="PF00710">
    <property type="entry name" value="Asparaginase"/>
    <property type="match status" value="1"/>
</dbReference>
<dbReference type="GO" id="GO:0004067">
    <property type="term" value="F:asparaginase activity"/>
    <property type="evidence" value="ECO:0007669"/>
    <property type="project" value="UniProtKB-UniRule"/>
</dbReference>
<dbReference type="PRINTS" id="PR00139">
    <property type="entry name" value="ASNGLNASE"/>
</dbReference>
<evidence type="ECO:0000256" key="4">
    <source>
        <dbReference type="PROSITE-ProRule" id="PRU10099"/>
    </source>
</evidence>
<feature type="binding site" evidence="3">
    <location>
        <position position="54"/>
    </location>
    <ligand>
        <name>substrate</name>
    </ligand>
</feature>
<dbReference type="InterPro" id="IPR027475">
    <property type="entry name" value="Asparaginase/glutaminase_AS2"/>
</dbReference>
<dbReference type="SMART" id="SM00870">
    <property type="entry name" value="Asparaginase"/>
    <property type="match status" value="1"/>
</dbReference>
<comment type="similarity">
    <text evidence="1">Belongs to the asparaginase 1 family.</text>
</comment>
<evidence type="ECO:0000313" key="8">
    <source>
        <dbReference type="Proteomes" id="UP000284202"/>
    </source>
</evidence>
<dbReference type="AlphaFoldDB" id="A0A418SMA3"/>
<dbReference type="InterPro" id="IPR006034">
    <property type="entry name" value="Asparaginase/glutaminase-like"/>
</dbReference>
<dbReference type="PANTHER" id="PTHR11707:SF28">
    <property type="entry name" value="60 KDA LYSOPHOSPHOLIPASE"/>
    <property type="match status" value="1"/>
</dbReference>
<dbReference type="InterPro" id="IPR020827">
    <property type="entry name" value="Asparaginase/glutaminase_AS1"/>
</dbReference>
<comment type="caution">
    <text evidence="7">The sequence shown here is derived from an EMBL/GenBank/DDBJ whole genome shotgun (WGS) entry which is preliminary data.</text>
</comment>
<dbReference type="InterPro" id="IPR037152">
    <property type="entry name" value="L-asparaginase_N_sf"/>
</dbReference>
<evidence type="ECO:0000256" key="5">
    <source>
        <dbReference type="PROSITE-ProRule" id="PRU10100"/>
    </source>
</evidence>
<dbReference type="EMBL" id="QZCG01000020">
    <property type="protein sequence ID" value="RJE82093.1"/>
    <property type="molecule type" value="Genomic_DNA"/>
</dbReference>
<dbReference type="GO" id="GO:0004177">
    <property type="term" value="F:aminopeptidase activity"/>
    <property type="evidence" value="ECO:0007669"/>
    <property type="project" value="UniProtKB-KW"/>
</dbReference>
<keyword evidence="7" id="KW-0378">Hydrolase</keyword>
<keyword evidence="7" id="KW-0645">Protease</keyword>
<dbReference type="PROSITE" id="PS00144">
    <property type="entry name" value="ASN_GLN_ASE_1"/>
    <property type="match status" value="1"/>
</dbReference>
<dbReference type="PROSITE" id="PS00917">
    <property type="entry name" value="ASN_GLN_ASE_2"/>
    <property type="match status" value="1"/>
</dbReference>
<organism evidence="7 8">
    <name type="scientific">Paracoccus onubensis</name>
    <dbReference type="NCBI Taxonomy" id="1675788"/>
    <lineage>
        <taxon>Bacteria</taxon>
        <taxon>Pseudomonadati</taxon>
        <taxon>Pseudomonadota</taxon>
        <taxon>Alphaproteobacteria</taxon>
        <taxon>Rhodobacterales</taxon>
        <taxon>Paracoccaceae</taxon>
        <taxon>Paracoccus</taxon>
    </lineage>
</organism>
<evidence type="ECO:0000256" key="3">
    <source>
        <dbReference type="PIRSR" id="PIRSR001220-2"/>
    </source>
</evidence>
<sequence>MTEILVLHTGGTIGMAPGPDGLAPADGVVEAAVQKLLPDATHAVVHTFRPLVDSAEIGPDHWNRMIETIAGFRGSGVVITHGTDTMAFTGAALCQALAGIGIPVVLCGSMQPLNSGGDAEANLALALEAAQWKAAGVWLAFAG</sequence>
<evidence type="ECO:0000313" key="7">
    <source>
        <dbReference type="EMBL" id="RJE82093.1"/>
    </source>
</evidence>
<dbReference type="PROSITE" id="PS51732">
    <property type="entry name" value="ASN_GLN_ASE_3"/>
    <property type="match status" value="1"/>
</dbReference>
<evidence type="ECO:0000256" key="1">
    <source>
        <dbReference type="ARBA" id="ARBA00010518"/>
    </source>
</evidence>
<dbReference type="GO" id="GO:0006520">
    <property type="term" value="P:amino acid metabolic process"/>
    <property type="evidence" value="ECO:0007669"/>
    <property type="project" value="InterPro"/>
</dbReference>
<dbReference type="Gene3D" id="3.40.50.1170">
    <property type="entry name" value="L-asparaginase, N-terminal domain"/>
    <property type="match status" value="1"/>
</dbReference>
<reference evidence="8" key="1">
    <citation type="submission" date="2018-09" db="EMBL/GenBank/DDBJ databases">
        <title>Acidovorax cavernicola nov. sp. isolated from Gruta de las Maravillas (Aracena, Spain).</title>
        <authorList>
            <person name="Jurado V."/>
            <person name="Gutierrez-Patricio S."/>
            <person name="Gonzalez-Pimentel J.L."/>
            <person name="Miller A.Z."/>
            <person name="Laiz L."/>
            <person name="Saiz-Jimenez C."/>
        </authorList>
    </citation>
    <scope>NUCLEOTIDE SEQUENCE [LARGE SCALE GENOMIC DNA]</scope>
    <source>
        <strain evidence="8">1011MAR3C25</strain>
    </source>
</reference>
<evidence type="ECO:0000256" key="2">
    <source>
        <dbReference type="PIRSR" id="PIRSR001220-1"/>
    </source>
</evidence>
<protein>
    <submittedName>
        <fullName evidence="7">Aminopeptidase</fullName>
    </submittedName>
</protein>